<accession>A0A5C3LWP8</accession>
<name>A0A5C3LWP8_9AGAR</name>
<dbReference type="Proteomes" id="UP000308652">
    <property type="component" value="Unassembled WGS sequence"/>
</dbReference>
<dbReference type="AlphaFoldDB" id="A0A5C3LWP8"/>
<evidence type="ECO:0000313" key="3">
    <source>
        <dbReference type="EMBL" id="TFK37574.1"/>
    </source>
</evidence>
<feature type="domain" description="Ricin B lectin" evidence="2">
    <location>
        <begin position="32"/>
        <end position="163"/>
    </location>
</feature>
<dbReference type="SUPFAM" id="SSF50370">
    <property type="entry name" value="Ricin B-like lectins"/>
    <property type="match status" value="1"/>
</dbReference>
<keyword evidence="3" id="KW-0430">Lectin</keyword>
<dbReference type="STRING" id="68775.A0A5C3LWP8"/>
<keyword evidence="1" id="KW-0732">Signal</keyword>
<dbReference type="OrthoDB" id="6770063at2759"/>
<feature type="signal peptide" evidence="1">
    <location>
        <begin position="1"/>
        <end position="19"/>
    </location>
</feature>
<dbReference type="EMBL" id="ML213607">
    <property type="protein sequence ID" value="TFK37574.1"/>
    <property type="molecule type" value="Genomic_DNA"/>
</dbReference>
<dbReference type="CDD" id="cd00161">
    <property type="entry name" value="beta-trefoil_Ricin-like"/>
    <property type="match status" value="1"/>
</dbReference>
<dbReference type="InterPro" id="IPR035992">
    <property type="entry name" value="Ricin_B-like_lectins"/>
</dbReference>
<reference evidence="3 4" key="1">
    <citation type="journal article" date="2019" name="Nat. Ecol. Evol.">
        <title>Megaphylogeny resolves global patterns of mushroom evolution.</title>
        <authorList>
            <person name="Varga T."/>
            <person name="Krizsan K."/>
            <person name="Foldi C."/>
            <person name="Dima B."/>
            <person name="Sanchez-Garcia M."/>
            <person name="Sanchez-Ramirez S."/>
            <person name="Szollosi G.J."/>
            <person name="Szarkandi J.G."/>
            <person name="Papp V."/>
            <person name="Albert L."/>
            <person name="Andreopoulos W."/>
            <person name="Angelini C."/>
            <person name="Antonin V."/>
            <person name="Barry K.W."/>
            <person name="Bougher N.L."/>
            <person name="Buchanan P."/>
            <person name="Buyck B."/>
            <person name="Bense V."/>
            <person name="Catcheside P."/>
            <person name="Chovatia M."/>
            <person name="Cooper J."/>
            <person name="Damon W."/>
            <person name="Desjardin D."/>
            <person name="Finy P."/>
            <person name="Geml J."/>
            <person name="Haridas S."/>
            <person name="Hughes K."/>
            <person name="Justo A."/>
            <person name="Karasinski D."/>
            <person name="Kautmanova I."/>
            <person name="Kiss B."/>
            <person name="Kocsube S."/>
            <person name="Kotiranta H."/>
            <person name="LaButti K.M."/>
            <person name="Lechner B.E."/>
            <person name="Liimatainen K."/>
            <person name="Lipzen A."/>
            <person name="Lukacs Z."/>
            <person name="Mihaltcheva S."/>
            <person name="Morgado L.N."/>
            <person name="Niskanen T."/>
            <person name="Noordeloos M.E."/>
            <person name="Ohm R.A."/>
            <person name="Ortiz-Santana B."/>
            <person name="Ovrebo C."/>
            <person name="Racz N."/>
            <person name="Riley R."/>
            <person name="Savchenko A."/>
            <person name="Shiryaev A."/>
            <person name="Soop K."/>
            <person name="Spirin V."/>
            <person name="Szebenyi C."/>
            <person name="Tomsovsky M."/>
            <person name="Tulloss R.E."/>
            <person name="Uehling J."/>
            <person name="Grigoriev I.V."/>
            <person name="Vagvolgyi C."/>
            <person name="Papp T."/>
            <person name="Martin F.M."/>
            <person name="Miettinen O."/>
            <person name="Hibbett D.S."/>
            <person name="Nagy L.G."/>
        </authorList>
    </citation>
    <scope>NUCLEOTIDE SEQUENCE [LARGE SCALE GENOMIC DNA]</scope>
    <source>
        <strain evidence="3 4">CBS 166.37</strain>
    </source>
</reference>
<dbReference type="GO" id="GO:0030246">
    <property type="term" value="F:carbohydrate binding"/>
    <property type="evidence" value="ECO:0007669"/>
    <property type="project" value="UniProtKB-KW"/>
</dbReference>
<protein>
    <submittedName>
        <fullName evidence="3">Ricin B lectin domain-containing protein</fullName>
    </submittedName>
</protein>
<sequence>MFARIALLTPLLLSSVTFALTISSGLTARAGAPIAAAVHPNGNQQLCLVVSGGALVNGAPVVLGDCLHGDQWTFAHNISTSVEYKSSGFCLDAGSAPANGIPMKIWQCFDGLAAQTWFFTDDNRIALFNQGQCLDLTDGNLSIGAGVQTWQCTDNDVNQIWTV</sequence>
<dbReference type="PROSITE" id="PS50231">
    <property type="entry name" value="RICIN_B_LECTIN"/>
    <property type="match status" value="1"/>
</dbReference>
<organism evidence="3 4">
    <name type="scientific">Crucibulum laeve</name>
    <dbReference type="NCBI Taxonomy" id="68775"/>
    <lineage>
        <taxon>Eukaryota</taxon>
        <taxon>Fungi</taxon>
        <taxon>Dikarya</taxon>
        <taxon>Basidiomycota</taxon>
        <taxon>Agaricomycotina</taxon>
        <taxon>Agaricomycetes</taxon>
        <taxon>Agaricomycetidae</taxon>
        <taxon>Agaricales</taxon>
        <taxon>Agaricineae</taxon>
        <taxon>Nidulariaceae</taxon>
        <taxon>Crucibulum</taxon>
    </lineage>
</organism>
<evidence type="ECO:0000259" key="2">
    <source>
        <dbReference type="SMART" id="SM00458"/>
    </source>
</evidence>
<proteinExistence type="predicted"/>
<feature type="chain" id="PRO_5022759613" evidence="1">
    <location>
        <begin position="20"/>
        <end position="163"/>
    </location>
</feature>
<keyword evidence="4" id="KW-1185">Reference proteome</keyword>
<evidence type="ECO:0000313" key="4">
    <source>
        <dbReference type="Proteomes" id="UP000308652"/>
    </source>
</evidence>
<evidence type="ECO:0000256" key="1">
    <source>
        <dbReference type="SAM" id="SignalP"/>
    </source>
</evidence>
<dbReference type="InterPro" id="IPR000772">
    <property type="entry name" value="Ricin_B_lectin"/>
</dbReference>
<gene>
    <name evidence="3" type="ORF">BDQ12DRAFT_652619</name>
</gene>
<dbReference type="Gene3D" id="2.80.10.50">
    <property type="match status" value="1"/>
</dbReference>
<dbReference type="Pfam" id="PF00652">
    <property type="entry name" value="Ricin_B_lectin"/>
    <property type="match status" value="1"/>
</dbReference>
<dbReference type="SMART" id="SM00458">
    <property type="entry name" value="RICIN"/>
    <property type="match status" value="1"/>
</dbReference>